<reference evidence="2" key="1">
    <citation type="submission" date="2016-01" db="EMBL/GenBank/DDBJ databases">
        <authorList>
            <person name="Regsiter A."/>
            <person name="william w."/>
        </authorList>
    </citation>
    <scope>NUCLEOTIDE SEQUENCE</scope>
    <source>
        <strain evidence="2">NCPPB 1641</strain>
    </source>
</reference>
<evidence type="ECO:0000313" key="2">
    <source>
        <dbReference type="EMBL" id="CVI61882.1"/>
    </source>
</evidence>
<proteinExistence type="predicted"/>
<evidence type="ECO:0000313" key="3">
    <source>
        <dbReference type="Proteomes" id="UP000192140"/>
    </source>
</evidence>
<dbReference type="Proteomes" id="UP000192140">
    <property type="component" value="Unassembled WGS sequence"/>
</dbReference>
<keyword evidence="3" id="KW-1185">Reference proteome</keyword>
<sequence length="58" mass="6246">MILRKERALAKCHFRVGDAPGPKNGLSGRHAHQGASGAKGSGPWPISPVVRLFLPFRD</sequence>
<gene>
    <name evidence="2" type="ORF">AGR7A_Lc40004</name>
</gene>
<dbReference type="EMBL" id="FCNP01000042">
    <property type="protein sequence ID" value="CVI61882.1"/>
    <property type="molecule type" value="Genomic_DNA"/>
</dbReference>
<accession>A0A1S7U538</accession>
<name>A0A1S7U538_9HYPH</name>
<organism evidence="2 3">
    <name type="scientific">Agrobacterium deltaense NCPPB 1641</name>
    <dbReference type="NCBI Taxonomy" id="1183425"/>
    <lineage>
        <taxon>Bacteria</taxon>
        <taxon>Pseudomonadati</taxon>
        <taxon>Pseudomonadota</taxon>
        <taxon>Alphaproteobacteria</taxon>
        <taxon>Hyphomicrobiales</taxon>
        <taxon>Rhizobiaceae</taxon>
        <taxon>Rhizobium/Agrobacterium group</taxon>
        <taxon>Agrobacterium</taxon>
    </lineage>
</organism>
<dbReference type="AlphaFoldDB" id="A0A1S7U538"/>
<feature type="region of interest" description="Disordered" evidence="1">
    <location>
        <begin position="15"/>
        <end position="47"/>
    </location>
</feature>
<comment type="caution">
    <text evidence="2">The sequence shown here is derived from an EMBL/GenBank/DDBJ whole genome shotgun (WGS) entry which is preliminary data.</text>
</comment>
<evidence type="ECO:0000256" key="1">
    <source>
        <dbReference type="SAM" id="MobiDB-lite"/>
    </source>
</evidence>
<protein>
    <submittedName>
        <fullName evidence="2">Uncharacterized protein</fullName>
    </submittedName>
</protein>